<gene>
    <name evidence="1" type="ORF">SARC_06246</name>
</gene>
<sequence>MSSHTTFKRWVAKSVQGKDAQQYYSPWLGLYYIGGIFLDDNEVRNGFSHHPDLGILRVTTKPSACKNLPLAANTPATATMSLP</sequence>
<reference evidence="1 2" key="1">
    <citation type="submission" date="2011-02" db="EMBL/GenBank/DDBJ databases">
        <title>The Genome Sequence of Sphaeroforma arctica JP610.</title>
        <authorList>
            <consortium name="The Broad Institute Genome Sequencing Platform"/>
            <person name="Russ C."/>
            <person name="Cuomo C."/>
            <person name="Young S.K."/>
            <person name="Zeng Q."/>
            <person name="Gargeya S."/>
            <person name="Alvarado L."/>
            <person name="Berlin A."/>
            <person name="Chapman S.B."/>
            <person name="Chen Z."/>
            <person name="Freedman E."/>
            <person name="Gellesch M."/>
            <person name="Goldberg J."/>
            <person name="Griggs A."/>
            <person name="Gujja S."/>
            <person name="Heilman E."/>
            <person name="Heiman D."/>
            <person name="Howarth C."/>
            <person name="Mehta T."/>
            <person name="Neiman D."/>
            <person name="Pearson M."/>
            <person name="Roberts A."/>
            <person name="Saif S."/>
            <person name="Shea T."/>
            <person name="Shenoy N."/>
            <person name="Sisk P."/>
            <person name="Stolte C."/>
            <person name="Sykes S."/>
            <person name="White J."/>
            <person name="Yandava C."/>
            <person name="Burger G."/>
            <person name="Gray M.W."/>
            <person name="Holland P.W.H."/>
            <person name="King N."/>
            <person name="Lang F.B.F."/>
            <person name="Roger A.J."/>
            <person name="Ruiz-Trillo I."/>
            <person name="Haas B."/>
            <person name="Nusbaum C."/>
            <person name="Birren B."/>
        </authorList>
    </citation>
    <scope>NUCLEOTIDE SEQUENCE [LARGE SCALE GENOMIC DNA]</scope>
    <source>
        <strain evidence="1 2">JP610</strain>
    </source>
</reference>
<accession>A0A0L0FX59</accession>
<evidence type="ECO:0000313" key="2">
    <source>
        <dbReference type="Proteomes" id="UP000054560"/>
    </source>
</evidence>
<dbReference type="AlphaFoldDB" id="A0A0L0FX59"/>
<dbReference type="GeneID" id="25906750"/>
<dbReference type="RefSeq" id="XP_014155332.1">
    <property type="nucleotide sequence ID" value="XM_014299857.1"/>
</dbReference>
<dbReference type="EMBL" id="KQ242034">
    <property type="protein sequence ID" value="KNC81430.1"/>
    <property type="molecule type" value="Genomic_DNA"/>
</dbReference>
<name>A0A0L0FX59_9EUKA</name>
<organism evidence="1 2">
    <name type="scientific">Sphaeroforma arctica JP610</name>
    <dbReference type="NCBI Taxonomy" id="667725"/>
    <lineage>
        <taxon>Eukaryota</taxon>
        <taxon>Ichthyosporea</taxon>
        <taxon>Ichthyophonida</taxon>
        <taxon>Sphaeroforma</taxon>
    </lineage>
</organism>
<keyword evidence="2" id="KW-1185">Reference proteome</keyword>
<dbReference type="Proteomes" id="UP000054560">
    <property type="component" value="Unassembled WGS sequence"/>
</dbReference>
<proteinExistence type="predicted"/>
<protein>
    <submittedName>
        <fullName evidence="1">Uncharacterized protein</fullName>
    </submittedName>
</protein>
<evidence type="ECO:0000313" key="1">
    <source>
        <dbReference type="EMBL" id="KNC81430.1"/>
    </source>
</evidence>